<reference evidence="3" key="1">
    <citation type="submission" date="2015-09" db="EMBL/GenBank/DDBJ databases">
        <authorList>
            <person name="Daims H."/>
        </authorList>
    </citation>
    <scope>NUCLEOTIDE SEQUENCE [LARGE SCALE GENOMIC DNA]</scope>
</reference>
<gene>
    <name evidence="2" type="ORF">NITINOP_2025</name>
</gene>
<proteinExistence type="predicted"/>
<accession>A0A0S4KSI8</accession>
<dbReference type="Proteomes" id="UP000066284">
    <property type="component" value="Chromosome 1"/>
</dbReference>
<dbReference type="STRING" id="1715989.NITINOP_2025"/>
<feature type="compositionally biased region" description="Basic and acidic residues" evidence="1">
    <location>
        <begin position="18"/>
        <end position="40"/>
    </location>
</feature>
<dbReference type="AlphaFoldDB" id="A0A0S4KSI8"/>
<feature type="region of interest" description="Disordered" evidence="1">
    <location>
        <begin position="18"/>
        <end position="42"/>
    </location>
</feature>
<sequence length="56" mass="5977">MACLFMVILSTVIGSLGEKSRDGASERQTEMRGEKGEGMRGSRISAKQAGFVLSIV</sequence>
<protein>
    <submittedName>
        <fullName evidence="2">Uncharacterized protein</fullName>
    </submittedName>
</protein>
<dbReference type="EMBL" id="LN885086">
    <property type="protein sequence ID" value="CUQ66997.1"/>
    <property type="molecule type" value="Genomic_DNA"/>
</dbReference>
<evidence type="ECO:0000313" key="3">
    <source>
        <dbReference type="Proteomes" id="UP000066284"/>
    </source>
</evidence>
<evidence type="ECO:0000256" key="1">
    <source>
        <dbReference type="SAM" id="MobiDB-lite"/>
    </source>
</evidence>
<keyword evidence="3" id="KW-1185">Reference proteome</keyword>
<name>A0A0S4KSI8_9BACT</name>
<organism evidence="2 3">
    <name type="scientific">Candidatus Nitrospira inopinata</name>
    <dbReference type="NCBI Taxonomy" id="1715989"/>
    <lineage>
        <taxon>Bacteria</taxon>
        <taxon>Pseudomonadati</taxon>
        <taxon>Nitrospirota</taxon>
        <taxon>Nitrospiria</taxon>
        <taxon>Nitrospirales</taxon>
        <taxon>Nitrospiraceae</taxon>
        <taxon>Nitrospira</taxon>
    </lineage>
</organism>
<dbReference type="KEGG" id="nio:NITINOP_2025"/>
<evidence type="ECO:0000313" key="2">
    <source>
        <dbReference type="EMBL" id="CUQ66997.1"/>
    </source>
</evidence>